<gene>
    <name evidence="2" type="ORF">MPLDJ20_310031</name>
</gene>
<name>A0A090FH75_MESPL</name>
<keyword evidence="1" id="KW-1133">Transmembrane helix</keyword>
<dbReference type="AlphaFoldDB" id="A0A090FH75"/>
<feature type="transmembrane region" description="Helical" evidence="1">
    <location>
        <begin position="239"/>
        <end position="258"/>
    </location>
</feature>
<dbReference type="Proteomes" id="UP000046373">
    <property type="component" value="Unassembled WGS sequence"/>
</dbReference>
<keyword evidence="1" id="KW-0812">Transmembrane</keyword>
<feature type="transmembrane region" description="Helical" evidence="1">
    <location>
        <begin position="135"/>
        <end position="167"/>
    </location>
</feature>
<dbReference type="EMBL" id="CCNB01000025">
    <property type="protein sequence ID" value="CDX40988.1"/>
    <property type="molecule type" value="Genomic_DNA"/>
</dbReference>
<protein>
    <recommendedName>
        <fullName evidence="4">Diguanylate cyclase</fullName>
    </recommendedName>
</protein>
<feature type="transmembrane region" description="Helical" evidence="1">
    <location>
        <begin position="199"/>
        <end position="219"/>
    </location>
</feature>
<organism evidence="2 3">
    <name type="scientific">Mesorhizobium plurifarium</name>
    <dbReference type="NCBI Taxonomy" id="69974"/>
    <lineage>
        <taxon>Bacteria</taxon>
        <taxon>Pseudomonadati</taxon>
        <taxon>Pseudomonadota</taxon>
        <taxon>Alphaproteobacteria</taxon>
        <taxon>Hyphomicrobiales</taxon>
        <taxon>Phyllobacteriaceae</taxon>
        <taxon>Mesorhizobium</taxon>
    </lineage>
</organism>
<keyword evidence="1" id="KW-0472">Membrane</keyword>
<proteinExistence type="predicted"/>
<accession>A0A090FH75</accession>
<reference evidence="2 3" key="1">
    <citation type="submission" date="2014-08" db="EMBL/GenBank/DDBJ databases">
        <authorList>
            <person name="Moulin Lionel"/>
        </authorList>
    </citation>
    <scope>NUCLEOTIDE SEQUENCE [LARGE SCALE GENOMIC DNA]</scope>
</reference>
<evidence type="ECO:0008006" key="4">
    <source>
        <dbReference type="Google" id="ProtNLM"/>
    </source>
</evidence>
<evidence type="ECO:0000313" key="2">
    <source>
        <dbReference type="EMBL" id="CDX40988.1"/>
    </source>
</evidence>
<evidence type="ECO:0000313" key="3">
    <source>
        <dbReference type="Proteomes" id="UP000046373"/>
    </source>
</evidence>
<feature type="transmembrane region" description="Helical" evidence="1">
    <location>
        <begin position="94"/>
        <end position="115"/>
    </location>
</feature>
<evidence type="ECO:0000256" key="1">
    <source>
        <dbReference type="SAM" id="Phobius"/>
    </source>
</evidence>
<sequence length="288" mass="32083">MRADFGVHHVGALEETRLCGARHQHGHAHAAVLQFMAHRDREGIDEGLGAVVDRLLVLALILMKYGNDPGVLDHEAEKLKRDARRELHRAERPMVLILMYFVLPVWLSAGFADWLCHRATHIESTAGAKESLIHLLMFAEVGIPLVAAMSLVVNAMVIAVMIVTFLVHEATALWDVRYAATARTVSPIEQHGHSFLEMIPLMGLVIVVALHWGQFLALFGAGPEKARFDLSWKEQQLPAAYIAVVMIVIVLFELLPYVEEFFRGLRANSGRLVPDKASRQKPGDTAER</sequence>